<name>A0A6S7L0M4_PARCT</name>
<evidence type="ECO:0000313" key="9">
    <source>
        <dbReference type="Proteomes" id="UP001152795"/>
    </source>
</evidence>
<keyword evidence="6" id="KW-0325">Glycoprotein</keyword>
<dbReference type="InterPro" id="IPR050726">
    <property type="entry name" value="mGluR"/>
</dbReference>
<dbReference type="InterPro" id="IPR028082">
    <property type="entry name" value="Peripla_BP_I"/>
</dbReference>
<dbReference type="OrthoDB" id="5971659at2759"/>
<evidence type="ECO:0000256" key="4">
    <source>
        <dbReference type="ARBA" id="ARBA00023136"/>
    </source>
</evidence>
<evidence type="ECO:0000259" key="7">
    <source>
        <dbReference type="Pfam" id="PF01094"/>
    </source>
</evidence>
<sequence>MTRTPLLLLTFLQLSTAYHMGFYIPLVYGREDDATSGRAYAHALTIAMDDVNNDPRILPGHNLTYSWTNSTDSSEVVRSMYQKYIAPPNVTCDAQPTPNTPVDVFIGPADSCTAPAKVAQAFNIPMISYHCSERGNFTKDEYPLFVQTFQNTNTQAATALFTLLEKQNWTRIGVIYEEGGLLWQDVRSAISKKTSLHIIASEEVPKLLKFQQFGENFLQYPELVQRNRSLEKVREVLTVMAVEKRIKVFVLLTSFDLVVEIMAQAYTIGLTETNRPHRVFVGFQLDASKRRKNYVRQSEIFFSPYAFPQVDVMYRAMKGSRSLLIISNAEPVNTERYETFRGKLVNRTEYDPPFNSTTVYDSISKQTTISEVASSLYDAVYQYALALDRLHKRNMNVTAKAVVEELRSYPYIGIGGFPSVFTKDTGTLKIHLSLQQLTVDITRKSMRETTVKTIGNFNYSRDSGVKLKIFEQILWPWGTEHPTDQLTCVDDGYNCPEDETNVTQSIIIPTTISVVFVVIFVVLIALFVRQWKRERILKRSVWQVDISEVIFDRKISTDSKFSDDSGIRSSMQDMESLLDDTKVGNHVECTKISLVLHYQSFCDHSRNFAWVNSKL</sequence>
<proteinExistence type="predicted"/>
<evidence type="ECO:0000256" key="1">
    <source>
        <dbReference type="ARBA" id="ARBA00004141"/>
    </source>
</evidence>
<keyword evidence="9" id="KW-1185">Reference proteome</keyword>
<reference evidence="8" key="1">
    <citation type="submission" date="2020-04" db="EMBL/GenBank/DDBJ databases">
        <authorList>
            <person name="Alioto T."/>
            <person name="Alioto T."/>
            <person name="Gomez Garrido J."/>
        </authorList>
    </citation>
    <scope>NUCLEOTIDE SEQUENCE</scope>
    <source>
        <strain evidence="8">A484AB</strain>
    </source>
</reference>
<evidence type="ECO:0000256" key="5">
    <source>
        <dbReference type="ARBA" id="ARBA00023170"/>
    </source>
</evidence>
<keyword evidence="5 8" id="KW-0675">Receptor</keyword>
<accession>A0A6S7L0M4</accession>
<gene>
    <name evidence="8" type="ORF">PACLA_8A041460</name>
</gene>
<dbReference type="Proteomes" id="UP001152795">
    <property type="component" value="Unassembled WGS sequence"/>
</dbReference>
<comment type="subcellular location">
    <subcellularLocation>
        <location evidence="1">Membrane</location>
        <topology evidence="1">Multi-pass membrane protein</topology>
    </subcellularLocation>
</comment>
<dbReference type="GO" id="GO:0004930">
    <property type="term" value="F:G protein-coupled receptor activity"/>
    <property type="evidence" value="ECO:0007669"/>
    <property type="project" value="InterPro"/>
</dbReference>
<dbReference type="EMBL" id="CACRXK020018112">
    <property type="protein sequence ID" value="CAB4032082.1"/>
    <property type="molecule type" value="Genomic_DNA"/>
</dbReference>
<evidence type="ECO:0000256" key="2">
    <source>
        <dbReference type="ARBA" id="ARBA00022692"/>
    </source>
</evidence>
<feature type="domain" description="Receptor ligand binding region" evidence="7">
    <location>
        <begin position="42"/>
        <end position="398"/>
    </location>
</feature>
<evidence type="ECO:0000256" key="3">
    <source>
        <dbReference type="ARBA" id="ARBA00022989"/>
    </source>
</evidence>
<evidence type="ECO:0000256" key="6">
    <source>
        <dbReference type="ARBA" id="ARBA00023180"/>
    </source>
</evidence>
<protein>
    <submittedName>
        <fullName evidence="8">Atrial natriuretic peptide receptor 1-like</fullName>
    </submittedName>
</protein>
<evidence type="ECO:0000313" key="8">
    <source>
        <dbReference type="EMBL" id="CAB4032082.1"/>
    </source>
</evidence>
<dbReference type="Gene3D" id="3.40.50.2300">
    <property type="match status" value="2"/>
</dbReference>
<dbReference type="Pfam" id="PF01094">
    <property type="entry name" value="ANF_receptor"/>
    <property type="match status" value="1"/>
</dbReference>
<comment type="caution">
    <text evidence="8">The sequence shown here is derived from an EMBL/GenBank/DDBJ whole genome shotgun (WGS) entry which is preliminary data.</text>
</comment>
<dbReference type="SUPFAM" id="SSF53822">
    <property type="entry name" value="Periplasmic binding protein-like I"/>
    <property type="match status" value="1"/>
</dbReference>
<dbReference type="PANTHER" id="PTHR24060">
    <property type="entry name" value="METABOTROPIC GLUTAMATE RECEPTOR"/>
    <property type="match status" value="1"/>
</dbReference>
<keyword evidence="4" id="KW-0472">Membrane</keyword>
<dbReference type="PRINTS" id="PR00248">
    <property type="entry name" value="GPCRMGR"/>
</dbReference>
<dbReference type="InterPro" id="IPR001828">
    <property type="entry name" value="ANF_lig-bd_rcpt"/>
</dbReference>
<dbReference type="GO" id="GO:0016020">
    <property type="term" value="C:membrane"/>
    <property type="evidence" value="ECO:0007669"/>
    <property type="project" value="UniProtKB-SubCell"/>
</dbReference>
<keyword evidence="3" id="KW-1133">Transmembrane helix</keyword>
<dbReference type="AlphaFoldDB" id="A0A6S7L0M4"/>
<organism evidence="8 9">
    <name type="scientific">Paramuricea clavata</name>
    <name type="common">Red gorgonian</name>
    <name type="synonym">Violescent sea-whip</name>
    <dbReference type="NCBI Taxonomy" id="317549"/>
    <lineage>
        <taxon>Eukaryota</taxon>
        <taxon>Metazoa</taxon>
        <taxon>Cnidaria</taxon>
        <taxon>Anthozoa</taxon>
        <taxon>Octocorallia</taxon>
        <taxon>Malacalcyonacea</taxon>
        <taxon>Plexauridae</taxon>
        <taxon>Paramuricea</taxon>
    </lineage>
</organism>
<keyword evidence="2" id="KW-0812">Transmembrane</keyword>
<dbReference type="InterPro" id="IPR000337">
    <property type="entry name" value="GPCR_3"/>
</dbReference>